<keyword evidence="1" id="KW-0732">Signal</keyword>
<dbReference type="InterPro" id="IPR012338">
    <property type="entry name" value="Beta-lactam/transpept-like"/>
</dbReference>
<evidence type="ECO:0000259" key="2">
    <source>
        <dbReference type="Pfam" id="PF00144"/>
    </source>
</evidence>
<evidence type="ECO:0000256" key="1">
    <source>
        <dbReference type="SAM" id="SignalP"/>
    </source>
</evidence>
<evidence type="ECO:0008006" key="6">
    <source>
        <dbReference type="Google" id="ProtNLM"/>
    </source>
</evidence>
<sequence>MTGQAMIMLLWAGFVLSAFAQQDPKIDLAVLGPVYQPAANNSFEAFTDAKTQATNAINQIIAAGNSTYGALDNQATSFSASVFSLTSDEPLFEFHFEAPQLNGSYTKGKLSENTIYRTGSLGKLLTIYTWLVDIGDQIYLDPITKYVPELATAAQSYKNPLLSTNWSEVTVGSLASQISGIGRDFHLGDLAIQSFQSPPVSDTVNIDGYPPLGNETIIECNSYGDTLPPCSRAQFLRGVIEHPPVYPSYATPTYSNLAYAILGLAYENITGRSILDGQRDTFINKLGMTSTTPTVPGPDADAIIPRNDSFALFTYDIGIQGPAGNPYTSTKDLRTWGQAILTYKLLPGFVTRRWMKPTSFTSQWESAVGAPWEIYRITVPTNTIINASRIVDTYTKSGDIGVYSTYFGLVPDYNIGITVMAAGDDPNRQVPPIRGTLVDIFYKAAEAAAKEQAKNAFTGTFKSTDRNSSITLAVDGGPGVKVEQWISNGTNFLTQEYLASYADFRLFPTDLSTQADDGLTYYKYHLNTLIDPNGEPVTGDPWAEFNDYWIQVDQAIYNNLATDAFVVGFDSDGVVQSVSSQALRTAMLRAS</sequence>
<dbReference type="PANTHER" id="PTHR22935:SF97">
    <property type="entry name" value="BETA-LACTAMASE-RELATED DOMAIN-CONTAINING PROTEIN"/>
    <property type="match status" value="1"/>
</dbReference>
<feature type="domain" description="Beta-lactamase-related" evidence="2">
    <location>
        <begin position="109"/>
        <end position="429"/>
    </location>
</feature>
<evidence type="ECO:0000313" key="5">
    <source>
        <dbReference type="Proteomes" id="UP001345827"/>
    </source>
</evidence>
<evidence type="ECO:0000313" key="4">
    <source>
        <dbReference type="EMBL" id="KAK5534737.1"/>
    </source>
</evidence>
<feature type="chain" id="PRO_5043317346" description="Beta-lactamase-related domain-containing protein" evidence="1">
    <location>
        <begin position="21"/>
        <end position="591"/>
    </location>
</feature>
<dbReference type="Pfam" id="PF00144">
    <property type="entry name" value="Beta-lactamase"/>
    <property type="match status" value="1"/>
</dbReference>
<dbReference type="PANTHER" id="PTHR22935">
    <property type="entry name" value="PENICILLIN-BINDING PROTEIN"/>
    <property type="match status" value="1"/>
</dbReference>
<dbReference type="SUPFAM" id="SSF56601">
    <property type="entry name" value="beta-lactamase/transpeptidase-like"/>
    <property type="match status" value="1"/>
</dbReference>
<comment type="caution">
    <text evidence="4">The sequence shown here is derived from an EMBL/GenBank/DDBJ whole genome shotgun (WGS) entry which is preliminary data.</text>
</comment>
<dbReference type="AlphaFoldDB" id="A0AAV9Q424"/>
<dbReference type="InterPro" id="IPR051478">
    <property type="entry name" value="Beta-lactamase-like_AB/R"/>
</dbReference>
<dbReference type="Proteomes" id="UP001345827">
    <property type="component" value="Unassembled WGS sequence"/>
</dbReference>
<dbReference type="Gene3D" id="3.40.710.10">
    <property type="entry name" value="DD-peptidase/beta-lactamase superfamily"/>
    <property type="match status" value="1"/>
</dbReference>
<name>A0AAV9Q424_9PEZI</name>
<dbReference type="InterPro" id="IPR001466">
    <property type="entry name" value="Beta-lactam-related"/>
</dbReference>
<gene>
    <name evidence="4" type="ORF">LTR25_006769</name>
</gene>
<keyword evidence="5" id="KW-1185">Reference proteome</keyword>
<reference evidence="4 5" key="1">
    <citation type="submission" date="2023-06" db="EMBL/GenBank/DDBJ databases">
        <title>Black Yeasts Isolated from many extreme environments.</title>
        <authorList>
            <person name="Coleine C."/>
            <person name="Stajich J.E."/>
            <person name="Selbmann L."/>
        </authorList>
    </citation>
    <scope>NUCLEOTIDE SEQUENCE [LARGE SCALE GENOMIC DNA]</scope>
    <source>
        <strain evidence="4 5">CCFEE 5887</strain>
    </source>
</reference>
<evidence type="ECO:0000259" key="3">
    <source>
        <dbReference type="Pfam" id="PF26335"/>
    </source>
</evidence>
<protein>
    <recommendedName>
        <fullName evidence="6">Beta-lactamase-related domain-containing protein</fullName>
    </recommendedName>
</protein>
<dbReference type="InterPro" id="IPR058664">
    <property type="entry name" value="ARB_00930-like_C"/>
</dbReference>
<dbReference type="Pfam" id="PF26335">
    <property type="entry name" value="ARB_00930_C"/>
    <property type="match status" value="1"/>
</dbReference>
<proteinExistence type="predicted"/>
<feature type="signal peptide" evidence="1">
    <location>
        <begin position="1"/>
        <end position="20"/>
    </location>
</feature>
<organism evidence="4 5">
    <name type="scientific">Vermiconidia calcicola</name>
    <dbReference type="NCBI Taxonomy" id="1690605"/>
    <lineage>
        <taxon>Eukaryota</taxon>
        <taxon>Fungi</taxon>
        <taxon>Dikarya</taxon>
        <taxon>Ascomycota</taxon>
        <taxon>Pezizomycotina</taxon>
        <taxon>Dothideomycetes</taxon>
        <taxon>Dothideomycetidae</taxon>
        <taxon>Mycosphaerellales</taxon>
        <taxon>Extremaceae</taxon>
        <taxon>Vermiconidia</taxon>
    </lineage>
</organism>
<feature type="domain" description="Beta-lactamase-like ARB-00930-like C-terminal" evidence="3">
    <location>
        <begin position="449"/>
        <end position="590"/>
    </location>
</feature>
<dbReference type="EMBL" id="JAXLQG010000011">
    <property type="protein sequence ID" value="KAK5534737.1"/>
    <property type="molecule type" value="Genomic_DNA"/>
</dbReference>
<accession>A0AAV9Q424</accession>